<proteinExistence type="predicted"/>
<comment type="caution">
    <text evidence="1">The sequence shown here is derived from an EMBL/GenBank/DDBJ whole genome shotgun (WGS) entry which is preliminary data.</text>
</comment>
<name>A0ACC2PB71_9HYME</name>
<feature type="non-terminal residue" evidence="1">
    <location>
        <position position="1"/>
    </location>
</feature>
<evidence type="ECO:0000313" key="2">
    <source>
        <dbReference type="Proteomes" id="UP001239111"/>
    </source>
</evidence>
<keyword evidence="2" id="KW-1185">Reference proteome</keyword>
<protein>
    <submittedName>
        <fullName evidence="1">Uncharacterized protein</fullName>
    </submittedName>
</protein>
<organism evidence="1 2">
    <name type="scientific">Eretmocerus hayati</name>
    <dbReference type="NCBI Taxonomy" id="131215"/>
    <lineage>
        <taxon>Eukaryota</taxon>
        <taxon>Metazoa</taxon>
        <taxon>Ecdysozoa</taxon>
        <taxon>Arthropoda</taxon>
        <taxon>Hexapoda</taxon>
        <taxon>Insecta</taxon>
        <taxon>Pterygota</taxon>
        <taxon>Neoptera</taxon>
        <taxon>Endopterygota</taxon>
        <taxon>Hymenoptera</taxon>
        <taxon>Apocrita</taxon>
        <taxon>Proctotrupomorpha</taxon>
        <taxon>Chalcidoidea</taxon>
        <taxon>Aphelinidae</taxon>
        <taxon>Aphelininae</taxon>
        <taxon>Eretmocerus</taxon>
    </lineage>
</organism>
<evidence type="ECO:0000313" key="1">
    <source>
        <dbReference type="EMBL" id="KAJ8680549.1"/>
    </source>
</evidence>
<dbReference type="Proteomes" id="UP001239111">
    <property type="component" value="Chromosome 2"/>
</dbReference>
<sequence>EMVGLIEGIWDDWASESISNSSHNIIEKNIKTARILSYLIMASYGLSTIFFESGPVAFYFSGGVNEREFLIPIISFSWNLKQSPIYEVLMIIQMIQSVAGIYISTIVEGQLAFLVLHACSKVHIVKEEILKISQCSPKNASDSEEMHSIIKTISQKHSNFLTFSSNLHDAYAIILLIHVITLTLLIVTSGFGFLVATEKQNLAGAVFYATFVCSFLFSSGLYCYAGEQLTTQSETIATEIIRCPWYQLPIIHRKDINFILMRANEPVIMTAGKFSRLSLALLSS</sequence>
<gene>
    <name evidence="1" type="ORF">QAD02_016336</name>
</gene>
<feature type="non-terminal residue" evidence="1">
    <location>
        <position position="284"/>
    </location>
</feature>
<reference evidence="1" key="1">
    <citation type="submission" date="2023-04" db="EMBL/GenBank/DDBJ databases">
        <title>A chromosome-level genome assembly of the parasitoid wasp Eretmocerus hayati.</title>
        <authorList>
            <person name="Zhong Y."/>
            <person name="Liu S."/>
            <person name="Liu Y."/>
        </authorList>
    </citation>
    <scope>NUCLEOTIDE SEQUENCE</scope>
    <source>
        <strain evidence="1">ZJU_SS_LIU_2023</strain>
    </source>
</reference>
<dbReference type="EMBL" id="CM056742">
    <property type="protein sequence ID" value="KAJ8680549.1"/>
    <property type="molecule type" value="Genomic_DNA"/>
</dbReference>
<accession>A0ACC2PB71</accession>